<keyword evidence="12" id="KW-0458">Lysosome</keyword>
<feature type="region of interest" description="Disordered" evidence="16">
    <location>
        <begin position="510"/>
        <end position="554"/>
    </location>
</feature>
<dbReference type="GO" id="GO:0005764">
    <property type="term" value="C:lysosome"/>
    <property type="evidence" value="ECO:0007669"/>
    <property type="project" value="UniProtKB-SubCell"/>
</dbReference>
<sequence>MDRDTAELLTTKEKEEEEEMKRELLDMKMYESWYTYKDMKQILGFINESKDMANMVKDQKNVQKELLETSNESTSELMSKSNLAHELEIQEHNDLPRLVHPHRSSHAPSILLDQIPSHNHSSPELAPSNTDSRSSAYRSKHLDIDDMFDRLHDNLNTRDSYAHSLNRYVSLKSKNSLQDSHSTHNAETKMDVHMDSNRKLEKWQINPLDSCVNENDVPLREPERPVVPDRMPYKLWKDPETSETLEKLVVALNVHLKQTAELWHSWHRTADSKFQWGSPIQVDLAKGSWDRKSLTNSKTEENRMELRTSVYNSERPNKRKSTLVFSSRTTHSSSDEDEKIVKKKKTHSYERPSRVLRSHKEVCVNPGKRNLHLDDDDSTQNIGNVETLGMEREKHESVSPVLLSSHSRKITPPNTRMCIKKKKHNISILANGPSEHNSGEKQNAISLDSKEKSSMLTDEEILLELEKDNVANDIKRTEKSTEIKPLPLRGLSRRIKNECMILEKIQKDKQKKIEVEKEEAQRRENEEKKKREEFYKKQTEERQQRERLREKREISREEKSKRWNSIVNMKAQRRVSEESRENVCDLLKQNENETLLLDNSLVTEKVEITKDYSSNNVSCPICNQYFPSDVIETHAAGCEQYISDGEDEMNITVHRSKTLPLPMNAANNEEILECGVCLEYKTTNNAQYEQHVKNCLQKRQQGESSPECTSTEIDNIINSPIRCYRPISEQADSEIDYRRQFPSNSRTKIRKITTNKSEHEIVFPATVPGGVYTDLYKAKIIPDNFVGNNDANNRWIGNQSVTYIKKFIVNSTLLNAPKVVLIFHGLDTFATITLNAQEIKKTSNMFVKYTFDVTKYLKEGENLLSVTFSSAVKEAEALYKEQALKYKVPPLCVPNTYNGECHVNHIRKMQASFSWDWGPAFPSMGIWKSVKLIPVNDIFITDITTNILREKNFWNIIVTTFLEVNLQKNDKSLPCRISSILLINEELTIHNSSTIILNTSNTSIEAVTLLKVPVERVQKWWPNGYGNQTLYSLTVTAARNNTMKQKSVRIGFRTIELVQKPLKKGLSFYFQINNVPIFAKGSNYIPASVFPELSGKEDTIKHLLMSVKLANMNMLRVWGGGLYESDLFYNMADEYGIMIWQDFMFACGMYPTSGKFLNSVKEEVIQNVRRLQNHPSIVLWAGNNENEAALYGDWYGTGTAQIYRNDYVKLYVDLIKKEVEQLDTSRPFVVSSPSNGLYTEQYNYTGEDPYSKLYGDVHYYNYLNDGWDMHQYPLTRFASEYGFQSLPSIYTILPATESTEDLNVESNFMKHRQHLPLGTIYMRGLISKNFQIPETQNKVRDFQNLIYLSQINQAVSVKVQTEFYRQSMSELNEIGEGMTMGALYWQLNDVWQAPSWSSIDFNGQWKMLHYYAVDFFAPVIVTYYIQGTDLSIYVVSDKLDTITNTTLEVNLYTLNIMKPIQSRTIYNININANAASKIHDDVLKHSWILNSTSLTECQSGVTTKTNCITTLTLKDKTGFQIAPTNYIYPSSLLKTITLPIADISVKVNDVPGMRSNYLDIECELTTNNIALFVRLEAGNICGRFSENGFHMFQRRKRVVYYACEMVPLEIFEQVLKVTTLSDIYNPK</sequence>
<keyword evidence="9" id="KW-0378">Hydrolase</keyword>
<dbReference type="EC" id="3.2.1.25" evidence="6"/>
<dbReference type="EMBL" id="KQ434905">
    <property type="protein sequence ID" value="KZC11278.1"/>
    <property type="molecule type" value="Genomic_DNA"/>
</dbReference>
<dbReference type="Pfam" id="PF22666">
    <property type="entry name" value="Glyco_hydro_2_N2"/>
    <property type="match status" value="1"/>
</dbReference>
<dbReference type="FunFam" id="3.20.20.80:FF:000035">
    <property type="entry name" value="Mannosidase beta"/>
    <property type="match status" value="1"/>
</dbReference>
<evidence type="ECO:0000256" key="6">
    <source>
        <dbReference type="ARBA" id="ARBA00012754"/>
    </source>
</evidence>
<evidence type="ECO:0000256" key="5">
    <source>
        <dbReference type="ARBA" id="ARBA00011245"/>
    </source>
</evidence>
<accession>A0A154PIY7</accession>
<dbReference type="Proteomes" id="UP000076502">
    <property type="component" value="Unassembled WGS sequence"/>
</dbReference>
<dbReference type="InterPro" id="IPR041625">
    <property type="entry name" value="Beta-mannosidase_Ig"/>
</dbReference>
<evidence type="ECO:0000256" key="9">
    <source>
        <dbReference type="ARBA" id="ARBA00022801"/>
    </source>
</evidence>
<evidence type="ECO:0000256" key="15">
    <source>
        <dbReference type="ARBA" id="ARBA00033445"/>
    </source>
</evidence>
<dbReference type="InterPro" id="IPR006102">
    <property type="entry name" value="Ig-like_GH2"/>
</dbReference>
<dbReference type="Pfam" id="PF00703">
    <property type="entry name" value="Glyco_hydro_2"/>
    <property type="match status" value="1"/>
</dbReference>
<dbReference type="PANTHER" id="PTHR43730:SF1">
    <property type="entry name" value="BETA-MANNOSIDASE"/>
    <property type="match status" value="1"/>
</dbReference>
<dbReference type="GO" id="GO:0005576">
    <property type="term" value="C:extracellular region"/>
    <property type="evidence" value="ECO:0007669"/>
    <property type="project" value="UniProtKB-SubCell"/>
</dbReference>
<evidence type="ECO:0000259" key="20">
    <source>
        <dbReference type="Pfam" id="PF22666"/>
    </source>
</evidence>
<feature type="domain" description="Beta-mannosidase Ig-fold" evidence="19">
    <location>
        <begin position="1556"/>
        <end position="1623"/>
    </location>
</feature>
<evidence type="ECO:0000256" key="7">
    <source>
        <dbReference type="ARBA" id="ARBA00015707"/>
    </source>
</evidence>
<feature type="compositionally biased region" description="Polar residues" evidence="16">
    <location>
        <begin position="116"/>
        <end position="137"/>
    </location>
</feature>
<keyword evidence="11" id="KW-0325">Glycoprotein</keyword>
<evidence type="ECO:0000256" key="12">
    <source>
        <dbReference type="ARBA" id="ARBA00023228"/>
    </source>
</evidence>
<dbReference type="SUPFAM" id="SSF49785">
    <property type="entry name" value="Galactose-binding domain-like"/>
    <property type="match status" value="1"/>
</dbReference>
<dbReference type="STRING" id="178035.A0A154PIY7"/>
<comment type="subcellular location">
    <subcellularLocation>
        <location evidence="3">Lysosome</location>
    </subcellularLocation>
</comment>
<comment type="function">
    <text evidence="2">Exoglycosidase that cleaves the single beta-linked mannose residue from the non-reducing end of all N-linked glycoprotein oligosaccharides.</text>
</comment>
<evidence type="ECO:0000259" key="18">
    <source>
        <dbReference type="Pfam" id="PF02836"/>
    </source>
</evidence>
<keyword evidence="13" id="KW-0326">Glycosidase</keyword>
<comment type="subunit">
    <text evidence="5">Monomer.</text>
</comment>
<evidence type="ECO:0000256" key="11">
    <source>
        <dbReference type="ARBA" id="ARBA00023180"/>
    </source>
</evidence>
<dbReference type="Pfam" id="PF02836">
    <property type="entry name" value="Glyco_hydro_2_C"/>
    <property type="match status" value="1"/>
</dbReference>
<protein>
    <recommendedName>
        <fullName evidence="7">Beta-mannosidase</fullName>
        <ecNumber evidence="6">3.2.1.25</ecNumber>
    </recommendedName>
    <alternativeName>
        <fullName evidence="14">Lysosomal beta A mannosidase</fullName>
    </alternativeName>
    <alternativeName>
        <fullName evidence="15">Mannanase</fullName>
    </alternativeName>
</protein>
<keyword evidence="22" id="KW-1185">Reference proteome</keyword>
<evidence type="ECO:0000256" key="2">
    <source>
        <dbReference type="ARBA" id="ARBA00003150"/>
    </source>
</evidence>
<dbReference type="FunFam" id="2.60.120.260:FF:000060">
    <property type="entry name" value="Probable beta-mannosidase"/>
    <property type="match status" value="1"/>
</dbReference>
<feature type="compositionally biased region" description="Polar residues" evidence="16">
    <location>
        <begin position="323"/>
        <end position="332"/>
    </location>
</feature>
<feature type="domain" description="Glycoside hydrolase family 2 immunoglobulin-like beta-sandwich" evidence="17">
    <location>
        <begin position="967"/>
        <end position="1053"/>
    </location>
</feature>
<dbReference type="InterPro" id="IPR036156">
    <property type="entry name" value="Beta-gal/glucu_dom_sf"/>
</dbReference>
<dbReference type="InterPro" id="IPR006103">
    <property type="entry name" value="Glyco_hydro_2_cat"/>
</dbReference>
<evidence type="ECO:0000256" key="13">
    <source>
        <dbReference type="ARBA" id="ARBA00023295"/>
    </source>
</evidence>
<dbReference type="SUPFAM" id="SSF49303">
    <property type="entry name" value="beta-Galactosidase/glucuronidase domain"/>
    <property type="match status" value="2"/>
</dbReference>
<evidence type="ECO:0000256" key="14">
    <source>
        <dbReference type="ARBA" id="ARBA00032581"/>
    </source>
</evidence>
<reference evidence="21 22" key="1">
    <citation type="submission" date="2015-07" db="EMBL/GenBank/DDBJ databases">
        <title>The genome of Dufourea novaeangliae.</title>
        <authorList>
            <person name="Pan H."/>
            <person name="Kapheim K."/>
        </authorList>
    </citation>
    <scope>NUCLEOTIDE SEQUENCE [LARGE SCALE GENOMIC DNA]</scope>
    <source>
        <strain evidence="21">0120121106</strain>
        <tissue evidence="21">Whole body</tissue>
    </source>
</reference>
<evidence type="ECO:0000259" key="19">
    <source>
        <dbReference type="Pfam" id="PF17753"/>
    </source>
</evidence>
<feature type="domain" description="Glycoside hydrolase family 2 catalytic" evidence="18">
    <location>
        <begin position="1125"/>
        <end position="1287"/>
    </location>
</feature>
<dbReference type="InterPro" id="IPR008979">
    <property type="entry name" value="Galactose-bd-like_sf"/>
</dbReference>
<dbReference type="GO" id="GO:0006516">
    <property type="term" value="P:glycoprotein catabolic process"/>
    <property type="evidence" value="ECO:0007669"/>
    <property type="project" value="TreeGrafter"/>
</dbReference>
<evidence type="ECO:0000259" key="17">
    <source>
        <dbReference type="Pfam" id="PF00703"/>
    </source>
</evidence>
<evidence type="ECO:0000256" key="16">
    <source>
        <dbReference type="SAM" id="MobiDB-lite"/>
    </source>
</evidence>
<dbReference type="GO" id="GO:0005975">
    <property type="term" value="P:carbohydrate metabolic process"/>
    <property type="evidence" value="ECO:0007669"/>
    <property type="project" value="InterPro"/>
</dbReference>
<comment type="similarity">
    <text evidence="4">Belongs to the glycosyl hydrolase 2 family.</text>
</comment>
<dbReference type="InterPro" id="IPR050887">
    <property type="entry name" value="Beta-mannosidase_GH2"/>
</dbReference>
<evidence type="ECO:0000256" key="8">
    <source>
        <dbReference type="ARBA" id="ARBA00022729"/>
    </source>
</evidence>
<evidence type="ECO:0000313" key="22">
    <source>
        <dbReference type="Proteomes" id="UP000076502"/>
    </source>
</evidence>
<gene>
    <name evidence="21" type="ORF">WN55_02369</name>
</gene>
<organism evidence="21 22">
    <name type="scientific">Dufourea novaeangliae</name>
    <name type="common">Sweat bee</name>
    <dbReference type="NCBI Taxonomy" id="178035"/>
    <lineage>
        <taxon>Eukaryota</taxon>
        <taxon>Metazoa</taxon>
        <taxon>Ecdysozoa</taxon>
        <taxon>Arthropoda</taxon>
        <taxon>Hexapoda</taxon>
        <taxon>Insecta</taxon>
        <taxon>Pterygota</taxon>
        <taxon>Neoptera</taxon>
        <taxon>Endopterygota</taxon>
        <taxon>Hymenoptera</taxon>
        <taxon>Apocrita</taxon>
        <taxon>Aculeata</taxon>
        <taxon>Apoidea</taxon>
        <taxon>Anthophila</taxon>
        <taxon>Halictidae</taxon>
        <taxon>Rophitinae</taxon>
        <taxon>Dufourea</taxon>
    </lineage>
</organism>
<proteinExistence type="inferred from homology"/>
<dbReference type="InterPro" id="IPR054593">
    <property type="entry name" value="Beta-mannosidase-like_N2"/>
</dbReference>
<evidence type="ECO:0000313" key="21">
    <source>
        <dbReference type="EMBL" id="KZC11278.1"/>
    </source>
</evidence>
<dbReference type="PANTHER" id="PTHR43730">
    <property type="entry name" value="BETA-MANNOSIDASE"/>
    <property type="match status" value="1"/>
</dbReference>
<feature type="region of interest" description="Disordered" evidence="16">
    <location>
        <begin position="312"/>
        <end position="353"/>
    </location>
</feature>
<evidence type="ECO:0000256" key="3">
    <source>
        <dbReference type="ARBA" id="ARBA00004371"/>
    </source>
</evidence>
<evidence type="ECO:0000256" key="1">
    <source>
        <dbReference type="ARBA" id="ARBA00000829"/>
    </source>
</evidence>
<dbReference type="Gene3D" id="3.20.20.80">
    <property type="entry name" value="Glycosidases"/>
    <property type="match status" value="1"/>
</dbReference>
<feature type="domain" description="Beta-mannosidase-like galactose-binding" evidence="20">
    <location>
        <begin position="758"/>
        <end position="928"/>
    </location>
</feature>
<name>A0A154PIY7_DUFNO</name>
<keyword evidence="10" id="KW-1015">Disulfide bond</keyword>
<comment type="catalytic activity">
    <reaction evidence="1">
        <text>Hydrolysis of terminal, non-reducing beta-D-mannose residues in beta-D-mannosides.</text>
        <dbReference type="EC" id="3.2.1.25"/>
    </reaction>
</comment>
<dbReference type="Gene3D" id="2.60.120.260">
    <property type="entry name" value="Galactose-binding domain-like"/>
    <property type="match status" value="1"/>
</dbReference>
<keyword evidence="8" id="KW-0732">Signal</keyword>
<feature type="region of interest" description="Disordered" evidence="16">
    <location>
        <begin position="113"/>
        <end position="138"/>
    </location>
</feature>
<dbReference type="SUPFAM" id="SSF51445">
    <property type="entry name" value="(Trans)glycosidases"/>
    <property type="match status" value="1"/>
</dbReference>
<evidence type="ECO:0000256" key="10">
    <source>
        <dbReference type="ARBA" id="ARBA00023157"/>
    </source>
</evidence>
<dbReference type="OrthoDB" id="2866996at2759"/>
<dbReference type="GO" id="GO:0004567">
    <property type="term" value="F:beta-mannosidase activity"/>
    <property type="evidence" value="ECO:0007669"/>
    <property type="project" value="UniProtKB-EC"/>
</dbReference>
<evidence type="ECO:0000256" key="4">
    <source>
        <dbReference type="ARBA" id="ARBA00007401"/>
    </source>
</evidence>
<dbReference type="Gene3D" id="2.60.40.10">
    <property type="entry name" value="Immunoglobulins"/>
    <property type="match status" value="3"/>
</dbReference>
<dbReference type="Pfam" id="PF17753">
    <property type="entry name" value="Ig_mannosidase"/>
    <property type="match status" value="1"/>
</dbReference>
<dbReference type="InterPro" id="IPR017853">
    <property type="entry name" value="GH"/>
</dbReference>
<dbReference type="InterPro" id="IPR013783">
    <property type="entry name" value="Ig-like_fold"/>
</dbReference>